<dbReference type="Proteomes" id="UP000178085">
    <property type="component" value="Unassembled WGS sequence"/>
</dbReference>
<dbReference type="GO" id="GO:0022627">
    <property type="term" value="C:cytosolic small ribosomal subunit"/>
    <property type="evidence" value="ECO:0007669"/>
    <property type="project" value="TreeGrafter"/>
</dbReference>
<evidence type="ECO:0000256" key="1">
    <source>
        <dbReference type="ARBA" id="ARBA00006242"/>
    </source>
</evidence>
<dbReference type="EMBL" id="METD01000001">
    <property type="protein sequence ID" value="OGB73808.1"/>
    <property type="molecule type" value="Genomic_DNA"/>
</dbReference>
<dbReference type="PROSITE" id="PS00963">
    <property type="entry name" value="RIBOSOMAL_S2_2"/>
    <property type="match status" value="1"/>
</dbReference>
<organism evidence="8 9">
    <name type="scientific">candidate division Kazan bacterium RIFCSPLOWO2_01_FULL_45_19</name>
    <dbReference type="NCBI Taxonomy" id="1798538"/>
    <lineage>
        <taxon>Bacteria</taxon>
        <taxon>Bacteria division Kazan-3B-28</taxon>
    </lineage>
</organism>
<proteinExistence type="inferred from homology"/>
<sequence>MAQSKISVETMMEAGMHFGHQTHRRNPKMDPYIFDVRSGIHIIDLTKTEPLLKSAMEFLKETVKGGRQVIIVGTKRQASALVKAQAEACGMPYVSERWLGGLLTNFETIKKRLKYLNELEIKLAQPDLGEMTKKEKVMLDRQLKALLTSLGGVKHLQGLPGAVFVIDLIKDKIAVKEASKLGIPVVALVDTNANPDTVDYPIPSNDDAKKAIEYVLELVAEACTVKPVAKAIEAKADKSANGSDKVSGDEPIVTDNETTGETLVIKEE</sequence>
<keyword evidence="2 5" id="KW-0689">Ribosomal protein</keyword>
<dbReference type="HAMAP" id="MF_00291_B">
    <property type="entry name" value="Ribosomal_uS2_B"/>
    <property type="match status" value="1"/>
</dbReference>
<dbReference type="PRINTS" id="PR00395">
    <property type="entry name" value="RIBOSOMALS2"/>
</dbReference>
<evidence type="ECO:0000256" key="6">
    <source>
        <dbReference type="RuleBase" id="RU003631"/>
    </source>
</evidence>
<dbReference type="SUPFAM" id="SSF52313">
    <property type="entry name" value="Ribosomal protein S2"/>
    <property type="match status" value="1"/>
</dbReference>
<dbReference type="InterPro" id="IPR018130">
    <property type="entry name" value="Ribosomal_uS2_CS"/>
</dbReference>
<dbReference type="CDD" id="cd01425">
    <property type="entry name" value="RPS2"/>
    <property type="match status" value="1"/>
</dbReference>
<reference evidence="8 9" key="1">
    <citation type="journal article" date="2016" name="Nat. Commun.">
        <title>Thousands of microbial genomes shed light on interconnected biogeochemical processes in an aquifer system.</title>
        <authorList>
            <person name="Anantharaman K."/>
            <person name="Brown C.T."/>
            <person name="Hug L.A."/>
            <person name="Sharon I."/>
            <person name="Castelle C.J."/>
            <person name="Probst A.J."/>
            <person name="Thomas B.C."/>
            <person name="Singh A."/>
            <person name="Wilkins M.J."/>
            <person name="Karaoz U."/>
            <person name="Brodie E.L."/>
            <person name="Williams K.H."/>
            <person name="Hubbard S.S."/>
            <person name="Banfield J.F."/>
        </authorList>
    </citation>
    <scope>NUCLEOTIDE SEQUENCE [LARGE SCALE GENOMIC DNA]</scope>
</reference>
<dbReference type="PANTHER" id="PTHR12534">
    <property type="entry name" value="30S RIBOSOMAL PROTEIN S2 PROKARYOTIC AND ORGANELLAR"/>
    <property type="match status" value="1"/>
</dbReference>
<feature type="region of interest" description="Disordered" evidence="7">
    <location>
        <begin position="236"/>
        <end position="268"/>
    </location>
</feature>
<dbReference type="NCBIfam" id="TIGR01011">
    <property type="entry name" value="rpsB_bact"/>
    <property type="match status" value="1"/>
</dbReference>
<name>A0A1F4NRC7_UNCK3</name>
<accession>A0A1F4NRC7</accession>
<dbReference type="Gene3D" id="1.10.287.610">
    <property type="entry name" value="Helix hairpin bin"/>
    <property type="match status" value="1"/>
</dbReference>
<dbReference type="InterPro" id="IPR001865">
    <property type="entry name" value="Ribosomal_uS2"/>
</dbReference>
<comment type="caution">
    <text evidence="8">The sequence shown here is derived from an EMBL/GenBank/DDBJ whole genome shotgun (WGS) entry which is preliminary data.</text>
</comment>
<dbReference type="Gene3D" id="3.40.50.10490">
    <property type="entry name" value="Glucose-6-phosphate isomerase like protein, domain 1"/>
    <property type="match status" value="1"/>
</dbReference>
<evidence type="ECO:0000256" key="4">
    <source>
        <dbReference type="ARBA" id="ARBA00035256"/>
    </source>
</evidence>
<dbReference type="GO" id="GO:0006412">
    <property type="term" value="P:translation"/>
    <property type="evidence" value="ECO:0007669"/>
    <property type="project" value="UniProtKB-UniRule"/>
</dbReference>
<dbReference type="AlphaFoldDB" id="A0A1F4NRC7"/>
<dbReference type="PANTHER" id="PTHR12534:SF0">
    <property type="entry name" value="SMALL RIBOSOMAL SUBUNIT PROTEIN US2M"/>
    <property type="match status" value="1"/>
</dbReference>
<comment type="similarity">
    <text evidence="1 5 6">Belongs to the universal ribosomal protein uS2 family.</text>
</comment>
<evidence type="ECO:0000256" key="7">
    <source>
        <dbReference type="SAM" id="MobiDB-lite"/>
    </source>
</evidence>
<evidence type="ECO:0000313" key="9">
    <source>
        <dbReference type="Proteomes" id="UP000178085"/>
    </source>
</evidence>
<dbReference type="InterPro" id="IPR005706">
    <property type="entry name" value="Ribosomal_uS2_bac/mit/plastid"/>
</dbReference>
<gene>
    <name evidence="5" type="primary">rpsB</name>
    <name evidence="8" type="ORF">A3K51_03235</name>
</gene>
<evidence type="ECO:0000313" key="8">
    <source>
        <dbReference type="EMBL" id="OGB73808.1"/>
    </source>
</evidence>
<evidence type="ECO:0000256" key="3">
    <source>
        <dbReference type="ARBA" id="ARBA00023274"/>
    </source>
</evidence>
<keyword evidence="3 5" id="KW-0687">Ribonucleoprotein</keyword>
<evidence type="ECO:0000256" key="5">
    <source>
        <dbReference type="HAMAP-Rule" id="MF_00291"/>
    </source>
</evidence>
<evidence type="ECO:0000256" key="2">
    <source>
        <dbReference type="ARBA" id="ARBA00022980"/>
    </source>
</evidence>
<protein>
    <recommendedName>
        <fullName evidence="4 5">Small ribosomal subunit protein uS2</fullName>
    </recommendedName>
</protein>
<dbReference type="InterPro" id="IPR023591">
    <property type="entry name" value="Ribosomal_uS2_flav_dom_sf"/>
</dbReference>
<dbReference type="Pfam" id="PF00318">
    <property type="entry name" value="Ribosomal_S2"/>
    <property type="match status" value="1"/>
</dbReference>
<dbReference type="GO" id="GO:0003735">
    <property type="term" value="F:structural constituent of ribosome"/>
    <property type="evidence" value="ECO:0007669"/>
    <property type="project" value="InterPro"/>
</dbReference>